<evidence type="ECO:0000256" key="5">
    <source>
        <dbReference type="ARBA" id="ARBA00023140"/>
    </source>
</evidence>
<comment type="subcellular location">
    <subcellularLocation>
        <location evidence="1">Peroxisome</location>
    </subcellularLocation>
</comment>
<gene>
    <name evidence="6" type="ORF">nbrc107697_17420</name>
</gene>
<dbReference type="EMBL" id="BJOU01000001">
    <property type="protein sequence ID" value="GED97703.1"/>
    <property type="molecule type" value="Genomic_DNA"/>
</dbReference>
<dbReference type="Pfam" id="PF00106">
    <property type="entry name" value="adh_short"/>
    <property type="match status" value="1"/>
</dbReference>
<evidence type="ECO:0000313" key="7">
    <source>
        <dbReference type="Proteomes" id="UP000444980"/>
    </source>
</evidence>
<dbReference type="InterPro" id="IPR036291">
    <property type="entry name" value="NAD(P)-bd_dom_sf"/>
</dbReference>
<dbReference type="FunFam" id="3.40.50.720:FF:000301">
    <property type="entry name" value="Hydroxysteroid dehydrogenase like 2"/>
    <property type="match status" value="1"/>
</dbReference>
<dbReference type="AlphaFoldDB" id="A0A7I9UXM3"/>
<evidence type="ECO:0000256" key="2">
    <source>
        <dbReference type="ARBA" id="ARBA00006484"/>
    </source>
</evidence>
<sequence length="285" mass="29809">MSAPLITDPGPGAFDSRTVVMSGGSRGIGLAIAVALAQRGANIVLLAKTDTPDPRLDGTIHTAVDTIRATGAEAIGVVGDLRNDDDVARLAATAVDAFGGIDIVVNNASALAPTPTAELEMKRYDLIQQINARGTFSLTKACLPQLTASEHARVITLSPPINLSPDWLGRFPAYMVSKYGMSLLTLGFAAEWADRGIACNCLWPETTIATAAVRNLLGGDEAASHSREPEIMGDAAAVLAAKPVDVTGQCFIDADLVREAGVTDLSVYGGEEPIEYDFFLDPPTS</sequence>
<dbReference type="PRINTS" id="PR00081">
    <property type="entry name" value="GDHRDH"/>
</dbReference>
<comment type="caution">
    <text evidence="6">The sequence shown here is derived from an EMBL/GenBank/DDBJ whole genome shotgun (WGS) entry which is preliminary data.</text>
</comment>
<comment type="similarity">
    <text evidence="2">Belongs to the short-chain dehydrogenases/reductases (SDR) family.</text>
</comment>
<evidence type="ECO:0000256" key="4">
    <source>
        <dbReference type="ARBA" id="ARBA00023002"/>
    </source>
</evidence>
<reference evidence="7" key="1">
    <citation type="submission" date="2019-06" db="EMBL/GenBank/DDBJ databases">
        <title>Gordonia isolated from sludge of a wastewater treatment plant.</title>
        <authorList>
            <person name="Tamura T."/>
            <person name="Aoyama K."/>
            <person name="Kang Y."/>
            <person name="Saito S."/>
            <person name="Akiyama N."/>
            <person name="Yazawa K."/>
            <person name="Gonoi T."/>
            <person name="Mikami Y."/>
        </authorList>
    </citation>
    <scope>NUCLEOTIDE SEQUENCE [LARGE SCALE GENOMIC DNA]</scope>
    <source>
        <strain evidence="7">NBRC 107697</strain>
    </source>
</reference>
<keyword evidence="4" id="KW-0560">Oxidoreductase</keyword>
<keyword evidence="5" id="KW-0576">Peroxisome</keyword>
<proteinExistence type="inferred from homology"/>
<dbReference type="InterPro" id="IPR002347">
    <property type="entry name" value="SDR_fam"/>
</dbReference>
<name>A0A7I9UXM3_9ACTN</name>
<dbReference type="SUPFAM" id="SSF51735">
    <property type="entry name" value="NAD(P)-binding Rossmann-fold domains"/>
    <property type="match status" value="1"/>
</dbReference>
<dbReference type="InterPro" id="IPR051935">
    <property type="entry name" value="HSDL2"/>
</dbReference>
<dbReference type="OrthoDB" id="9810935at2"/>
<accession>A0A7I9UXM3</accession>
<evidence type="ECO:0000256" key="3">
    <source>
        <dbReference type="ARBA" id="ARBA00022857"/>
    </source>
</evidence>
<keyword evidence="3" id="KW-0521">NADP</keyword>
<keyword evidence="7" id="KW-1185">Reference proteome</keyword>
<dbReference type="PANTHER" id="PTHR42808:SF3">
    <property type="entry name" value="HYDROXYSTEROID DEHYDROGENASE-LIKE PROTEIN 2"/>
    <property type="match status" value="1"/>
</dbReference>
<organism evidence="6 7">
    <name type="scientific">Gordonia crocea</name>
    <dbReference type="NCBI Taxonomy" id="589162"/>
    <lineage>
        <taxon>Bacteria</taxon>
        <taxon>Bacillati</taxon>
        <taxon>Actinomycetota</taxon>
        <taxon>Actinomycetes</taxon>
        <taxon>Mycobacteriales</taxon>
        <taxon>Gordoniaceae</taxon>
        <taxon>Gordonia</taxon>
    </lineage>
</organism>
<dbReference type="RefSeq" id="WP_161926994.1">
    <property type="nucleotide sequence ID" value="NZ_BJOU01000001.1"/>
</dbReference>
<dbReference type="Gene3D" id="3.40.50.720">
    <property type="entry name" value="NAD(P)-binding Rossmann-like Domain"/>
    <property type="match status" value="1"/>
</dbReference>
<dbReference type="GO" id="GO:0016491">
    <property type="term" value="F:oxidoreductase activity"/>
    <property type="evidence" value="ECO:0007669"/>
    <property type="project" value="UniProtKB-KW"/>
</dbReference>
<dbReference type="Proteomes" id="UP000444980">
    <property type="component" value="Unassembled WGS sequence"/>
</dbReference>
<dbReference type="PANTHER" id="PTHR42808">
    <property type="entry name" value="HYDROXYSTEROID DEHYDROGENASE-LIKE PROTEIN 2"/>
    <property type="match status" value="1"/>
</dbReference>
<evidence type="ECO:0000313" key="6">
    <source>
        <dbReference type="EMBL" id="GED97703.1"/>
    </source>
</evidence>
<protein>
    <submittedName>
        <fullName evidence="6">Short chain dehydrogenase</fullName>
    </submittedName>
</protein>
<dbReference type="NCBIfam" id="NF006133">
    <property type="entry name" value="PRK08278.1"/>
    <property type="match status" value="1"/>
</dbReference>
<evidence type="ECO:0000256" key="1">
    <source>
        <dbReference type="ARBA" id="ARBA00004275"/>
    </source>
</evidence>